<dbReference type="Proteomes" id="UP000654279">
    <property type="component" value="Unassembled WGS sequence"/>
</dbReference>
<dbReference type="InterPro" id="IPR036866">
    <property type="entry name" value="RibonucZ/Hydroxyglut_hydro"/>
</dbReference>
<dbReference type="InterPro" id="IPR001279">
    <property type="entry name" value="Metallo-B-lactamas"/>
</dbReference>
<sequence>MLQGTKLIVDIADYRAQEGELAFWWLGQMGFIFKTACATLALDPYLDAESSKRRIPPLLAPEELVGVDYVFGSHDHSDHIDAYTWPRLAKASPHTRFIAPALFADALSARYGIARDRIIGLTDGQVFEDAEKKVKVTGVAAAHEFLDPDPDTGLYPSMSFIVESGGVRIFHAGDTCRYEGQESKLRAAGRFDVMILPINGRDAEKYRSNIIGNMDFREAVDLSGTLAPRLAIPGHYDMFPGNTADPIRFVDYMEAKYPAQSVWIGGHGQRFVLAKAR</sequence>
<dbReference type="SUPFAM" id="SSF56281">
    <property type="entry name" value="Metallo-hydrolase/oxidoreductase"/>
    <property type="match status" value="1"/>
</dbReference>
<keyword evidence="1" id="KW-0378">Hydrolase</keyword>
<keyword evidence="4" id="KW-1185">Reference proteome</keyword>
<dbReference type="PANTHER" id="PTHR43546">
    <property type="entry name" value="UPF0173 METAL-DEPENDENT HYDROLASE MJ1163-RELATED"/>
    <property type="match status" value="1"/>
</dbReference>
<comment type="caution">
    <text evidence="3">The sequence shown here is derived from an EMBL/GenBank/DDBJ whole genome shotgun (WGS) entry which is preliminary data.</text>
</comment>
<name>A0A926D0N8_9FIRM</name>
<dbReference type="InterPro" id="IPR050114">
    <property type="entry name" value="UPF0173_UPF0282_UlaG_hydrolase"/>
</dbReference>
<dbReference type="EMBL" id="JACRSO010000006">
    <property type="protein sequence ID" value="MBC8530200.1"/>
    <property type="molecule type" value="Genomic_DNA"/>
</dbReference>
<evidence type="ECO:0000259" key="2">
    <source>
        <dbReference type="Pfam" id="PF12706"/>
    </source>
</evidence>
<accession>A0A926D0N8</accession>
<reference evidence="3" key="1">
    <citation type="submission" date="2020-08" db="EMBL/GenBank/DDBJ databases">
        <title>Genome public.</title>
        <authorList>
            <person name="Liu C."/>
            <person name="Sun Q."/>
        </authorList>
    </citation>
    <scope>NUCLEOTIDE SEQUENCE</scope>
    <source>
        <strain evidence="3">NSJ-44</strain>
    </source>
</reference>
<feature type="domain" description="Metallo-beta-lactamase" evidence="2">
    <location>
        <begin position="42"/>
        <end position="236"/>
    </location>
</feature>
<gene>
    <name evidence="3" type="ORF">H8699_12225</name>
</gene>
<dbReference type="GO" id="GO:0016787">
    <property type="term" value="F:hydrolase activity"/>
    <property type="evidence" value="ECO:0007669"/>
    <property type="project" value="UniProtKB-KW"/>
</dbReference>
<dbReference type="Pfam" id="PF12706">
    <property type="entry name" value="Lactamase_B_2"/>
    <property type="match status" value="1"/>
</dbReference>
<evidence type="ECO:0000313" key="4">
    <source>
        <dbReference type="Proteomes" id="UP000654279"/>
    </source>
</evidence>
<dbReference type="PANTHER" id="PTHR43546:SF9">
    <property type="entry name" value="L-ASCORBATE-6-PHOSPHATE LACTONASE ULAG-RELATED"/>
    <property type="match status" value="1"/>
</dbReference>
<evidence type="ECO:0000256" key="1">
    <source>
        <dbReference type="ARBA" id="ARBA00022801"/>
    </source>
</evidence>
<protein>
    <submittedName>
        <fullName evidence="3">MBL fold metallo-hydrolase</fullName>
    </submittedName>
</protein>
<dbReference type="AlphaFoldDB" id="A0A926D0N8"/>
<evidence type="ECO:0000313" key="3">
    <source>
        <dbReference type="EMBL" id="MBC8530200.1"/>
    </source>
</evidence>
<dbReference type="RefSeq" id="WP_249285925.1">
    <property type="nucleotide sequence ID" value="NZ_JACRSO010000006.1"/>
</dbReference>
<proteinExistence type="predicted"/>
<dbReference type="Gene3D" id="3.60.15.10">
    <property type="entry name" value="Ribonuclease Z/Hydroxyacylglutathione hydrolase-like"/>
    <property type="match status" value="1"/>
</dbReference>
<organism evidence="3 4">
    <name type="scientific">Luoshenia tenuis</name>
    <dbReference type="NCBI Taxonomy" id="2763654"/>
    <lineage>
        <taxon>Bacteria</taxon>
        <taxon>Bacillati</taxon>
        <taxon>Bacillota</taxon>
        <taxon>Clostridia</taxon>
        <taxon>Christensenellales</taxon>
        <taxon>Christensenellaceae</taxon>
        <taxon>Luoshenia</taxon>
    </lineage>
</organism>